<dbReference type="Gene3D" id="3.40.50.1000">
    <property type="entry name" value="HAD superfamily/HAD-like"/>
    <property type="match status" value="1"/>
</dbReference>
<feature type="region of interest" description="Disordered" evidence="1">
    <location>
        <begin position="619"/>
        <end position="712"/>
    </location>
</feature>
<sequence length="850" mass="96379">MGMPTGRDPSASSALLKSLGVAGLMCKAILGGWERMRDEKLDEMKLDVQELIQQYCEVRERWMSEDLESWLACNKAYDTVPDVMVEMVSRGAEVFIITTKQKRFAQALLEDFGVELPEEKLFALEDGPKTQVLKSLLARPEYKNKSFHFVEDKLGTLRKVAQDPDLKAVKLHLASWGYCTQKDIDVVQAGLVEGVSLLSQQSLEARLAAKQCWEDHGKLLALQARWRRFQTTKQEVQQRRRRRQLRGIWTAAAWMAYQMSRLQRERRLRGRQRLLGTFWCLARARQLLSALRRRVLQRRSRRLWAALRTATALLCVQQRAHRRLLRQKLQRAKGAMRAAGWLMLSLRRIRSAHRASFKRHFKAKLRALARVLMLLALVKRARKQKRLRGLRGCWRASAVALRSCHRARRRTKAAVEIQRHARTFLERETLTKVAKLRGQRHAARCFRGVAERYQARVEMMRLRALAAVSFFKIFLPIISARGVLMQLRRERNARMIQTVTRGLLCRRKFKELLTRRQANASRELKAYLEAARCRLKFAEFRRCEGFHRAGALLSETKSLNGLLGFSSRYTQLRSKTPQTPSRRADPLRSVSSNKIKVEPPEPVVAAEVTRSFELLRAAAGHMSPRKSEPANPEKPPTRIVVAHNGGNITGTSFKTKSASNMSASSRRSKPRSEASCPSELLETPRSEGCSVSRASPAASSRSRTSPSRERLALEKSAAEASALYTSGALTGLRSPHRRSVSPPKEFVIDVVDPRVAMFSHRSMSPVKNRRRSLPRQAGDASRQEGQPETAVAAQTLVSPAAPALAALPETLTASQPEELPKLPEAELAPPELPEPPEPEDKVKLDEFEDW</sequence>
<feature type="compositionally biased region" description="Low complexity" evidence="1">
    <location>
        <begin position="799"/>
        <end position="817"/>
    </location>
</feature>
<accession>A0AA36I811</accession>
<protein>
    <submittedName>
        <fullName evidence="2">Uncharacterized protein</fullName>
    </submittedName>
</protein>
<proteinExistence type="predicted"/>
<name>A0AA36I811_9DINO</name>
<dbReference type="PROSITE" id="PS50096">
    <property type="entry name" value="IQ"/>
    <property type="match status" value="2"/>
</dbReference>
<organism evidence="2 3">
    <name type="scientific">Effrenium voratum</name>
    <dbReference type="NCBI Taxonomy" id="2562239"/>
    <lineage>
        <taxon>Eukaryota</taxon>
        <taxon>Sar</taxon>
        <taxon>Alveolata</taxon>
        <taxon>Dinophyceae</taxon>
        <taxon>Suessiales</taxon>
        <taxon>Symbiodiniaceae</taxon>
        <taxon>Effrenium</taxon>
    </lineage>
</organism>
<reference evidence="2" key="1">
    <citation type="submission" date="2023-08" db="EMBL/GenBank/DDBJ databases">
        <authorList>
            <person name="Chen Y."/>
            <person name="Shah S."/>
            <person name="Dougan E. K."/>
            <person name="Thang M."/>
            <person name="Chan C."/>
        </authorList>
    </citation>
    <scope>NUCLEOTIDE SEQUENCE</scope>
</reference>
<dbReference type="InterPro" id="IPR000048">
    <property type="entry name" value="IQ_motif_EF-hand-BS"/>
</dbReference>
<feature type="region of interest" description="Disordered" evidence="1">
    <location>
        <begin position="761"/>
        <end position="850"/>
    </location>
</feature>
<evidence type="ECO:0000256" key="1">
    <source>
        <dbReference type="SAM" id="MobiDB-lite"/>
    </source>
</evidence>
<feature type="compositionally biased region" description="Basic and acidic residues" evidence="1">
    <location>
        <begin position="838"/>
        <end position="850"/>
    </location>
</feature>
<evidence type="ECO:0000313" key="2">
    <source>
        <dbReference type="EMBL" id="CAJ1382828.1"/>
    </source>
</evidence>
<dbReference type="InterPro" id="IPR036412">
    <property type="entry name" value="HAD-like_sf"/>
</dbReference>
<feature type="compositionally biased region" description="Polar residues" evidence="1">
    <location>
        <begin position="570"/>
        <end position="581"/>
    </location>
</feature>
<feature type="region of interest" description="Disordered" evidence="1">
    <location>
        <begin position="570"/>
        <end position="589"/>
    </location>
</feature>
<dbReference type="EMBL" id="CAUJNA010000946">
    <property type="protein sequence ID" value="CAJ1382828.1"/>
    <property type="molecule type" value="Genomic_DNA"/>
</dbReference>
<comment type="caution">
    <text evidence="2">The sequence shown here is derived from an EMBL/GenBank/DDBJ whole genome shotgun (WGS) entry which is preliminary data.</text>
</comment>
<dbReference type="AlphaFoldDB" id="A0AA36I811"/>
<dbReference type="InterPro" id="IPR023214">
    <property type="entry name" value="HAD_sf"/>
</dbReference>
<gene>
    <name evidence="2" type="ORF">EVOR1521_LOCUS10115</name>
</gene>
<feature type="compositionally biased region" description="Low complexity" evidence="1">
    <location>
        <begin position="690"/>
        <end position="705"/>
    </location>
</feature>
<dbReference type="Proteomes" id="UP001178507">
    <property type="component" value="Unassembled WGS sequence"/>
</dbReference>
<keyword evidence="3" id="KW-1185">Reference proteome</keyword>
<evidence type="ECO:0000313" key="3">
    <source>
        <dbReference type="Proteomes" id="UP001178507"/>
    </source>
</evidence>
<dbReference type="SMART" id="SM00015">
    <property type="entry name" value="IQ"/>
    <property type="match status" value="2"/>
</dbReference>
<dbReference type="SUPFAM" id="SSF56784">
    <property type="entry name" value="HAD-like"/>
    <property type="match status" value="1"/>
</dbReference>